<dbReference type="Pfam" id="PF16845">
    <property type="entry name" value="SQAPI"/>
    <property type="match status" value="1"/>
</dbReference>
<dbReference type="Proteomes" id="UP001141552">
    <property type="component" value="Unassembled WGS sequence"/>
</dbReference>
<evidence type="ECO:0000259" key="4">
    <source>
        <dbReference type="SMART" id="SM00043"/>
    </source>
</evidence>
<keyword evidence="1" id="KW-0646">Protease inhibitor</keyword>
<evidence type="ECO:0000313" key="6">
    <source>
        <dbReference type="Proteomes" id="UP001141552"/>
    </source>
</evidence>
<dbReference type="CDD" id="cd00042">
    <property type="entry name" value="CY"/>
    <property type="match status" value="1"/>
</dbReference>
<dbReference type="InterPro" id="IPR046350">
    <property type="entry name" value="Cystatin_sf"/>
</dbReference>
<dbReference type="SUPFAM" id="SSF54403">
    <property type="entry name" value="Cystatin/monellin"/>
    <property type="match status" value="1"/>
</dbReference>
<dbReference type="GO" id="GO:0004869">
    <property type="term" value="F:cysteine-type endopeptidase inhibitor activity"/>
    <property type="evidence" value="ECO:0007669"/>
    <property type="project" value="UniProtKB-KW"/>
</dbReference>
<gene>
    <name evidence="5" type="ORF">Tsubulata_040298</name>
</gene>
<sequence>MERRSSFYRVFLPLLMLCLLSAVVKTEAALRGGWEPIKDLEDPHVREVAEYAVSEHGRLKNLQLKLDKIIKGEKQVVSGIMYRLVLAVEEKGAGTKQYTVIVAEDNKMHLKSFKKFVVE</sequence>
<reference evidence="5" key="2">
    <citation type="journal article" date="2023" name="Plants (Basel)">
        <title>Annotation of the Turnera subulata (Passifloraceae) Draft Genome Reveals the S-Locus Evolved after the Divergence of Turneroideae from Passifloroideae in a Stepwise Manner.</title>
        <authorList>
            <person name="Henning P.M."/>
            <person name="Roalson E.H."/>
            <person name="Mir W."/>
            <person name="McCubbin A.G."/>
            <person name="Shore J.S."/>
        </authorList>
    </citation>
    <scope>NUCLEOTIDE SEQUENCE</scope>
    <source>
        <strain evidence="5">F60SS</strain>
    </source>
</reference>
<dbReference type="PANTHER" id="PTHR47364">
    <property type="entry name" value="CYSTEINE PROTEINASE INHIBITOR 5"/>
    <property type="match status" value="1"/>
</dbReference>
<reference evidence="5" key="1">
    <citation type="submission" date="2022-02" db="EMBL/GenBank/DDBJ databases">
        <authorList>
            <person name="Henning P.M."/>
            <person name="McCubbin A.G."/>
            <person name="Shore J.S."/>
        </authorList>
    </citation>
    <scope>NUCLEOTIDE SEQUENCE</scope>
    <source>
        <strain evidence="5">F60SS</strain>
        <tissue evidence="5">Leaves</tissue>
    </source>
</reference>
<feature type="chain" id="PRO_5040450674" description="Cystatin domain-containing protein" evidence="3">
    <location>
        <begin position="29"/>
        <end position="119"/>
    </location>
</feature>
<dbReference type="Gene3D" id="3.10.450.10">
    <property type="match status" value="1"/>
</dbReference>
<keyword evidence="6" id="KW-1185">Reference proteome</keyword>
<accession>A0A9Q0GM13</accession>
<organism evidence="5 6">
    <name type="scientific">Turnera subulata</name>
    <dbReference type="NCBI Taxonomy" id="218843"/>
    <lineage>
        <taxon>Eukaryota</taxon>
        <taxon>Viridiplantae</taxon>
        <taxon>Streptophyta</taxon>
        <taxon>Embryophyta</taxon>
        <taxon>Tracheophyta</taxon>
        <taxon>Spermatophyta</taxon>
        <taxon>Magnoliopsida</taxon>
        <taxon>eudicotyledons</taxon>
        <taxon>Gunneridae</taxon>
        <taxon>Pentapetalae</taxon>
        <taxon>rosids</taxon>
        <taxon>fabids</taxon>
        <taxon>Malpighiales</taxon>
        <taxon>Passifloraceae</taxon>
        <taxon>Turnera</taxon>
    </lineage>
</organism>
<dbReference type="EMBL" id="JAKUCV010000082">
    <property type="protein sequence ID" value="KAJ4851317.1"/>
    <property type="molecule type" value="Genomic_DNA"/>
</dbReference>
<evidence type="ECO:0000313" key="5">
    <source>
        <dbReference type="EMBL" id="KAJ4851317.1"/>
    </source>
</evidence>
<evidence type="ECO:0000256" key="2">
    <source>
        <dbReference type="ARBA" id="ARBA00022704"/>
    </source>
</evidence>
<keyword evidence="3" id="KW-0732">Signal</keyword>
<feature type="domain" description="Cystatin" evidence="4">
    <location>
        <begin position="29"/>
        <end position="116"/>
    </location>
</feature>
<feature type="signal peptide" evidence="3">
    <location>
        <begin position="1"/>
        <end position="28"/>
    </location>
</feature>
<keyword evidence="2" id="KW-0789">Thiol protease inhibitor</keyword>
<comment type="caution">
    <text evidence="5">The sequence shown here is derived from an EMBL/GenBank/DDBJ whole genome shotgun (WGS) entry which is preliminary data.</text>
</comment>
<name>A0A9Q0GM13_9ROSI</name>
<dbReference type="AlphaFoldDB" id="A0A9Q0GM13"/>
<dbReference type="SMART" id="SM00043">
    <property type="entry name" value="CY"/>
    <property type="match status" value="1"/>
</dbReference>
<proteinExistence type="predicted"/>
<protein>
    <recommendedName>
        <fullName evidence="4">Cystatin domain-containing protein</fullName>
    </recommendedName>
</protein>
<dbReference type="OrthoDB" id="2016588at2759"/>
<dbReference type="PANTHER" id="PTHR47364:SF2">
    <property type="entry name" value="CYSTEINE PROTEINASE INHIBITOR 5"/>
    <property type="match status" value="1"/>
</dbReference>
<evidence type="ECO:0000256" key="1">
    <source>
        <dbReference type="ARBA" id="ARBA00022690"/>
    </source>
</evidence>
<evidence type="ECO:0000256" key="3">
    <source>
        <dbReference type="SAM" id="SignalP"/>
    </source>
</evidence>
<dbReference type="InterPro" id="IPR000010">
    <property type="entry name" value="Cystatin_dom"/>
</dbReference>